<protein>
    <submittedName>
        <fullName evidence="1">Uncharacterized protein</fullName>
    </submittedName>
</protein>
<sequence>MSSLLQRISKLEEVAPKPDEGCALAITAETETPEQAIARAKAQRPRCRKYVALCFVTPTHGVDYSKAISKVNCHVGNDHGQP</sequence>
<reference evidence="2" key="1">
    <citation type="journal article" date="2019" name="Int. J. Syst. Evol. Microbiol.">
        <title>The Global Catalogue of Microorganisms (GCM) 10K type strain sequencing project: providing services to taxonomists for standard genome sequencing and annotation.</title>
        <authorList>
            <consortium name="The Broad Institute Genomics Platform"/>
            <consortium name="The Broad Institute Genome Sequencing Center for Infectious Disease"/>
            <person name="Wu L."/>
            <person name="Ma J."/>
        </authorList>
    </citation>
    <scope>NUCLEOTIDE SEQUENCE [LARGE SCALE GENOMIC DNA]</scope>
    <source>
        <strain evidence="2">CGMCC 1.12371</strain>
    </source>
</reference>
<gene>
    <name evidence="1" type="ORF">ACFQPB_22275</name>
</gene>
<comment type="caution">
    <text evidence="1">The sequence shown here is derived from an EMBL/GenBank/DDBJ whole genome shotgun (WGS) entry which is preliminary data.</text>
</comment>
<dbReference type="Proteomes" id="UP001596501">
    <property type="component" value="Unassembled WGS sequence"/>
</dbReference>
<keyword evidence="2" id="KW-1185">Reference proteome</keyword>
<evidence type="ECO:0000313" key="2">
    <source>
        <dbReference type="Proteomes" id="UP001596501"/>
    </source>
</evidence>
<organism evidence="1 2">
    <name type="scientific">Hydrogenophaga atypica</name>
    <dbReference type="NCBI Taxonomy" id="249409"/>
    <lineage>
        <taxon>Bacteria</taxon>
        <taxon>Pseudomonadati</taxon>
        <taxon>Pseudomonadota</taxon>
        <taxon>Betaproteobacteria</taxon>
        <taxon>Burkholderiales</taxon>
        <taxon>Comamonadaceae</taxon>
        <taxon>Hydrogenophaga</taxon>
    </lineage>
</organism>
<proteinExistence type="predicted"/>
<name>A0ABW2QQD9_9BURK</name>
<accession>A0ABW2QQD9</accession>
<dbReference type="EMBL" id="JBHTCA010000037">
    <property type="protein sequence ID" value="MFC7411590.1"/>
    <property type="molecule type" value="Genomic_DNA"/>
</dbReference>
<evidence type="ECO:0000313" key="1">
    <source>
        <dbReference type="EMBL" id="MFC7411590.1"/>
    </source>
</evidence>